<keyword evidence="1" id="KW-0472">Membrane</keyword>
<sequence length="115" mass="12805">GSRSLYMEHHFTPFHILLTLFKGLIDPLAVVGARNSRMDGRSAAACFLVMLVLFGSTTSAEKCLTSSFYRLLFCTKGICKSVCVGRFGYPGQEIREHWCSNFFFAKCTCKVCVDG</sequence>
<proteinExistence type="predicted"/>
<name>A0A453M3L7_AEGTS</name>
<dbReference type="EnsemblPlants" id="AET5Gv21029600.1">
    <property type="protein sequence ID" value="AET5Gv21029600.1"/>
    <property type="gene ID" value="AET5Gv21029600"/>
</dbReference>
<accession>A0A453M3L7</accession>
<reference evidence="3" key="1">
    <citation type="journal article" date="2014" name="Science">
        <title>Ancient hybridizations among the ancestral genomes of bread wheat.</title>
        <authorList>
            <consortium name="International Wheat Genome Sequencing Consortium,"/>
            <person name="Marcussen T."/>
            <person name="Sandve S.R."/>
            <person name="Heier L."/>
            <person name="Spannagl M."/>
            <person name="Pfeifer M."/>
            <person name="Jakobsen K.S."/>
            <person name="Wulff B.B."/>
            <person name="Steuernagel B."/>
            <person name="Mayer K.F."/>
            <person name="Olsen O.A."/>
        </authorList>
    </citation>
    <scope>NUCLEOTIDE SEQUENCE [LARGE SCALE GENOMIC DNA]</scope>
    <source>
        <strain evidence="3">cv. AL8/78</strain>
    </source>
</reference>
<dbReference type="AlphaFoldDB" id="A0A453M3L7"/>
<dbReference type="Proteomes" id="UP000015105">
    <property type="component" value="Chromosome 5D"/>
</dbReference>
<reference evidence="2" key="5">
    <citation type="journal article" date="2021" name="G3 (Bethesda)">
        <title>Aegilops tauschii genome assembly Aet v5.0 features greater sequence contiguity and improved annotation.</title>
        <authorList>
            <person name="Wang L."/>
            <person name="Zhu T."/>
            <person name="Rodriguez J.C."/>
            <person name="Deal K.R."/>
            <person name="Dubcovsky J."/>
            <person name="McGuire P.E."/>
            <person name="Lux T."/>
            <person name="Spannagl M."/>
            <person name="Mayer K.F.X."/>
            <person name="Baldrich P."/>
            <person name="Meyers B.C."/>
            <person name="Huo N."/>
            <person name="Gu Y.Q."/>
            <person name="Zhou H."/>
            <person name="Devos K.M."/>
            <person name="Bennetzen J.L."/>
            <person name="Unver T."/>
            <person name="Budak H."/>
            <person name="Gulick P.J."/>
            <person name="Galiba G."/>
            <person name="Kalapos B."/>
            <person name="Nelson D.R."/>
            <person name="Li P."/>
            <person name="You F.M."/>
            <person name="Luo M.C."/>
            <person name="Dvorak J."/>
        </authorList>
    </citation>
    <scope>NUCLEOTIDE SEQUENCE [LARGE SCALE GENOMIC DNA]</scope>
    <source>
        <strain evidence="2">cv. AL8/78</strain>
    </source>
</reference>
<protein>
    <submittedName>
        <fullName evidence="2">Uncharacterized protein</fullName>
    </submittedName>
</protein>
<reference evidence="2" key="4">
    <citation type="submission" date="2019-03" db="UniProtKB">
        <authorList>
            <consortium name="EnsemblPlants"/>
        </authorList>
    </citation>
    <scope>IDENTIFICATION</scope>
</reference>
<evidence type="ECO:0000256" key="1">
    <source>
        <dbReference type="SAM" id="Phobius"/>
    </source>
</evidence>
<reference evidence="3" key="2">
    <citation type="journal article" date="2017" name="Nat. Plants">
        <title>The Aegilops tauschii genome reveals multiple impacts of transposons.</title>
        <authorList>
            <person name="Zhao G."/>
            <person name="Zou C."/>
            <person name="Li K."/>
            <person name="Wang K."/>
            <person name="Li T."/>
            <person name="Gao L."/>
            <person name="Zhang X."/>
            <person name="Wang H."/>
            <person name="Yang Z."/>
            <person name="Liu X."/>
            <person name="Jiang W."/>
            <person name="Mao L."/>
            <person name="Kong X."/>
            <person name="Jiao Y."/>
            <person name="Jia J."/>
        </authorList>
    </citation>
    <scope>NUCLEOTIDE SEQUENCE [LARGE SCALE GENOMIC DNA]</scope>
    <source>
        <strain evidence="3">cv. AL8/78</strain>
    </source>
</reference>
<keyword evidence="3" id="KW-1185">Reference proteome</keyword>
<evidence type="ECO:0000313" key="2">
    <source>
        <dbReference type="EnsemblPlants" id="AET5Gv21029600.1"/>
    </source>
</evidence>
<evidence type="ECO:0000313" key="3">
    <source>
        <dbReference type="Proteomes" id="UP000015105"/>
    </source>
</evidence>
<keyword evidence="1" id="KW-1133">Transmembrane helix</keyword>
<feature type="transmembrane region" description="Helical" evidence="1">
    <location>
        <begin position="12"/>
        <end position="31"/>
    </location>
</feature>
<reference evidence="2" key="3">
    <citation type="journal article" date="2017" name="Nature">
        <title>Genome sequence of the progenitor of the wheat D genome Aegilops tauschii.</title>
        <authorList>
            <person name="Luo M.C."/>
            <person name="Gu Y.Q."/>
            <person name="Puiu D."/>
            <person name="Wang H."/>
            <person name="Twardziok S.O."/>
            <person name="Deal K.R."/>
            <person name="Huo N."/>
            <person name="Zhu T."/>
            <person name="Wang L."/>
            <person name="Wang Y."/>
            <person name="McGuire P.E."/>
            <person name="Liu S."/>
            <person name="Long H."/>
            <person name="Ramasamy R.K."/>
            <person name="Rodriguez J.C."/>
            <person name="Van S.L."/>
            <person name="Yuan L."/>
            <person name="Wang Z."/>
            <person name="Xia Z."/>
            <person name="Xiao L."/>
            <person name="Anderson O.D."/>
            <person name="Ouyang S."/>
            <person name="Liang Y."/>
            <person name="Zimin A.V."/>
            <person name="Pertea G."/>
            <person name="Qi P."/>
            <person name="Bennetzen J.L."/>
            <person name="Dai X."/>
            <person name="Dawson M.W."/>
            <person name="Muller H.G."/>
            <person name="Kugler K."/>
            <person name="Rivarola-Duarte L."/>
            <person name="Spannagl M."/>
            <person name="Mayer K.F.X."/>
            <person name="Lu F.H."/>
            <person name="Bevan M.W."/>
            <person name="Leroy P."/>
            <person name="Li P."/>
            <person name="You F.M."/>
            <person name="Sun Q."/>
            <person name="Liu Z."/>
            <person name="Lyons E."/>
            <person name="Wicker T."/>
            <person name="Salzberg S.L."/>
            <person name="Devos K.M."/>
            <person name="Dvorak J."/>
        </authorList>
    </citation>
    <scope>NUCLEOTIDE SEQUENCE [LARGE SCALE GENOMIC DNA]</scope>
    <source>
        <strain evidence="2">cv. AL8/78</strain>
    </source>
</reference>
<organism evidence="2 3">
    <name type="scientific">Aegilops tauschii subsp. strangulata</name>
    <name type="common">Goatgrass</name>
    <dbReference type="NCBI Taxonomy" id="200361"/>
    <lineage>
        <taxon>Eukaryota</taxon>
        <taxon>Viridiplantae</taxon>
        <taxon>Streptophyta</taxon>
        <taxon>Embryophyta</taxon>
        <taxon>Tracheophyta</taxon>
        <taxon>Spermatophyta</taxon>
        <taxon>Magnoliopsida</taxon>
        <taxon>Liliopsida</taxon>
        <taxon>Poales</taxon>
        <taxon>Poaceae</taxon>
        <taxon>BOP clade</taxon>
        <taxon>Pooideae</taxon>
        <taxon>Triticodae</taxon>
        <taxon>Triticeae</taxon>
        <taxon>Triticinae</taxon>
        <taxon>Aegilops</taxon>
    </lineage>
</organism>
<keyword evidence="1" id="KW-0812">Transmembrane</keyword>
<dbReference type="Gramene" id="AET5Gv21029600.1">
    <property type="protein sequence ID" value="AET5Gv21029600.1"/>
    <property type="gene ID" value="AET5Gv21029600"/>
</dbReference>